<dbReference type="InterPro" id="IPR050179">
    <property type="entry name" value="Trans_hexapeptide_repeat"/>
</dbReference>
<evidence type="ECO:0000259" key="4">
    <source>
        <dbReference type="Pfam" id="PF17836"/>
    </source>
</evidence>
<evidence type="ECO:0000313" key="6">
    <source>
        <dbReference type="Proteomes" id="UP000789803"/>
    </source>
</evidence>
<gene>
    <name evidence="5" type="primary">pglD</name>
    <name evidence="5" type="ORF">LMG7974_01750</name>
</gene>
<dbReference type="PANTHER" id="PTHR43300:SF7">
    <property type="entry name" value="UDP-N-ACETYLBACILLOSAMINE N-ACETYLTRANSFERASE"/>
    <property type="match status" value="1"/>
</dbReference>
<keyword evidence="3" id="KW-0677">Repeat</keyword>
<dbReference type="RefSeq" id="WP_229933520.1">
    <property type="nucleotide sequence ID" value="NZ_CAJHOF010000020.1"/>
</dbReference>
<dbReference type="InterPro" id="IPR018357">
    <property type="entry name" value="Hexapep_transf_CS"/>
</dbReference>
<dbReference type="Gene3D" id="2.160.10.10">
    <property type="entry name" value="Hexapeptide repeat proteins"/>
    <property type="match status" value="1"/>
</dbReference>
<organism evidence="5 6">
    <name type="scientific">Campylobacter majalis</name>
    <dbReference type="NCBI Taxonomy" id="2790656"/>
    <lineage>
        <taxon>Bacteria</taxon>
        <taxon>Pseudomonadati</taxon>
        <taxon>Campylobacterota</taxon>
        <taxon>Epsilonproteobacteria</taxon>
        <taxon>Campylobacterales</taxon>
        <taxon>Campylobacteraceae</taxon>
        <taxon>Campylobacter</taxon>
    </lineage>
</organism>
<dbReference type="EMBL" id="CAJHOF010000020">
    <property type="protein sequence ID" value="CAD7289673.1"/>
    <property type="molecule type" value="Genomic_DNA"/>
</dbReference>
<evidence type="ECO:0000256" key="2">
    <source>
        <dbReference type="ARBA" id="ARBA00022679"/>
    </source>
</evidence>
<dbReference type="SUPFAM" id="SSF51161">
    <property type="entry name" value="Trimeric LpxA-like enzymes"/>
    <property type="match status" value="1"/>
</dbReference>
<dbReference type="PANTHER" id="PTHR43300">
    <property type="entry name" value="ACETYLTRANSFERASE"/>
    <property type="match status" value="1"/>
</dbReference>
<accession>A0ABM8QA73</accession>
<dbReference type="InterPro" id="IPR020019">
    <property type="entry name" value="AcTrfase_PglD-like"/>
</dbReference>
<evidence type="ECO:0000256" key="3">
    <source>
        <dbReference type="ARBA" id="ARBA00022737"/>
    </source>
</evidence>
<keyword evidence="2 5" id="KW-0808">Transferase</keyword>
<dbReference type="Gene3D" id="3.40.50.20">
    <property type="match status" value="1"/>
</dbReference>
<reference evidence="5 6" key="1">
    <citation type="submission" date="2020-11" db="EMBL/GenBank/DDBJ databases">
        <authorList>
            <person name="Peeters C."/>
        </authorList>
    </citation>
    <scope>NUCLEOTIDE SEQUENCE [LARGE SCALE GENOMIC DNA]</scope>
    <source>
        <strain evidence="5 6">LMG 7974</strain>
    </source>
</reference>
<feature type="domain" description="PglD N-terminal" evidence="4">
    <location>
        <begin position="3"/>
        <end position="64"/>
    </location>
</feature>
<dbReference type="PROSITE" id="PS00101">
    <property type="entry name" value="HEXAPEP_TRANSFERASES"/>
    <property type="match status" value="1"/>
</dbReference>
<dbReference type="NCBIfam" id="TIGR03570">
    <property type="entry name" value="NeuD_NnaD"/>
    <property type="match status" value="1"/>
</dbReference>
<comment type="caution">
    <text evidence="5">The sequence shown here is derived from an EMBL/GenBank/DDBJ whole genome shotgun (WGS) entry which is preliminary data.</text>
</comment>
<dbReference type="CDD" id="cd03360">
    <property type="entry name" value="LbH_AT_putative"/>
    <property type="match status" value="1"/>
</dbReference>
<dbReference type="EC" id="2.3.1.203" evidence="5"/>
<dbReference type="GO" id="GO:0016746">
    <property type="term" value="F:acyltransferase activity"/>
    <property type="evidence" value="ECO:0007669"/>
    <property type="project" value="UniProtKB-KW"/>
</dbReference>
<evidence type="ECO:0000313" key="5">
    <source>
        <dbReference type="EMBL" id="CAD7289673.1"/>
    </source>
</evidence>
<comment type="similarity">
    <text evidence="1">Belongs to the transferase hexapeptide repeat family.</text>
</comment>
<dbReference type="Proteomes" id="UP000789803">
    <property type="component" value="Unassembled WGS sequence"/>
</dbReference>
<name>A0ABM8QA73_9BACT</name>
<keyword evidence="5" id="KW-0012">Acyltransferase</keyword>
<evidence type="ECO:0000256" key="1">
    <source>
        <dbReference type="ARBA" id="ARBA00007274"/>
    </source>
</evidence>
<dbReference type="Pfam" id="PF17836">
    <property type="entry name" value="PglD_N"/>
    <property type="match status" value="1"/>
</dbReference>
<dbReference type="InterPro" id="IPR011004">
    <property type="entry name" value="Trimer_LpxA-like_sf"/>
</dbReference>
<protein>
    <submittedName>
        <fullName evidence="5">UDP-N-acetylbacillosamine N-acetyltransferase</fullName>
        <ecNumber evidence="5">2.3.1.203</ecNumber>
    </submittedName>
</protein>
<dbReference type="InterPro" id="IPR041561">
    <property type="entry name" value="PglD_N"/>
</dbReference>
<keyword evidence="6" id="KW-1185">Reference proteome</keyword>
<sequence>MAKIYIYGASGHGLVVADIARAVGYDEIVFLDDASDVKFSPNLPKADIIIAIGSNKTREILQNRVEATGFNVVSLVHPSAVISPSAVIERGVVVMPNAVINAKAIIKCGAIINTGAVIEHECVIGEFAHISPNAALAGNVIMGAKTHIGIGSNVIQGIKIGANSLIGAGSVVVKDLPSDITAYGVPARIKNKKL</sequence>
<proteinExistence type="inferred from homology"/>